<sequence length="125" mass="13349">MSERPIVYSCSGCSSAAQLANHFALRLDREGRADMSCIAGVGGHVAPLVHMARTGRPLIALDGCVLACVRETLAQHGLTPTVHVRLDTFGVKKLKKTDFDPAQARALYPRLLEQLAGVVAPDDAD</sequence>
<reference evidence="2" key="1">
    <citation type="journal article" date="2022" name="ISME J.">
        <title>Genetic and phylogenetic analysis of dissimilatory iodate-reducing bacteria identifies potential niches across the world's oceans.</title>
        <authorList>
            <person name="Reyes-Umana V."/>
            <person name="Henning Z."/>
            <person name="Lee K."/>
            <person name="Barnum T.P."/>
            <person name="Coates J.D."/>
        </authorList>
    </citation>
    <scope>NUCLEOTIDE SEQUENCE [LARGE SCALE GENOMIC DNA]</scope>
    <source>
        <strain evidence="2">IR12</strain>
    </source>
</reference>
<dbReference type="Pfam" id="PF08859">
    <property type="entry name" value="DGC"/>
    <property type="match status" value="1"/>
</dbReference>
<evidence type="ECO:0000313" key="1">
    <source>
        <dbReference type="EMBL" id="MBT0961346.1"/>
    </source>
</evidence>
<dbReference type="PIRSF" id="PIRSF037181">
    <property type="entry name" value="DGC"/>
    <property type="match status" value="1"/>
</dbReference>
<organism evidence="1 2">
    <name type="scientific">Denitromonas iodatirespirans</name>
    <dbReference type="NCBI Taxonomy" id="2795389"/>
    <lineage>
        <taxon>Bacteria</taxon>
        <taxon>Pseudomonadati</taxon>
        <taxon>Pseudomonadota</taxon>
        <taxon>Betaproteobacteria</taxon>
        <taxon>Rhodocyclales</taxon>
        <taxon>Zoogloeaceae</taxon>
        <taxon>Denitromonas</taxon>
    </lineage>
</organism>
<keyword evidence="2" id="KW-1185">Reference proteome</keyword>
<accession>A0A944HCN5</accession>
<name>A0A944HCN5_DENI1</name>
<gene>
    <name evidence="1" type="ORF">I8J34_09165</name>
</gene>
<dbReference type="EMBL" id="JAEKFT010000008">
    <property type="protein sequence ID" value="MBT0961346.1"/>
    <property type="molecule type" value="Genomic_DNA"/>
</dbReference>
<protein>
    <submittedName>
        <fullName evidence="1">Zinc-binding protein</fullName>
    </submittedName>
</protein>
<dbReference type="AlphaFoldDB" id="A0A944HCN5"/>
<comment type="caution">
    <text evidence="1">The sequence shown here is derived from an EMBL/GenBank/DDBJ whole genome shotgun (WGS) entry which is preliminary data.</text>
</comment>
<dbReference type="RefSeq" id="WP_214361103.1">
    <property type="nucleotide sequence ID" value="NZ_JAEKFT010000008.1"/>
</dbReference>
<dbReference type="Proteomes" id="UP000694660">
    <property type="component" value="Unassembled WGS sequence"/>
</dbReference>
<evidence type="ECO:0000313" key="2">
    <source>
        <dbReference type="Proteomes" id="UP000694660"/>
    </source>
</evidence>
<dbReference type="InterPro" id="IPR014958">
    <property type="entry name" value="DGC"/>
</dbReference>
<proteinExistence type="predicted"/>